<gene>
    <name evidence="5" type="ORF">PECUL_23A031447</name>
</gene>
<dbReference type="SUPFAM" id="SSF52540">
    <property type="entry name" value="P-loop containing nucleoside triphosphate hydrolases"/>
    <property type="match status" value="2"/>
</dbReference>
<name>A0AAD1S2E4_PELCU</name>
<sequence length="347" mass="38613">MSYVFKKTPMPSYLNIHVGLEQMRIKAELEKRRGPRVLLAGPSDAGKSTLCRILLNYAVRIGRQPTLIELDVELGSVSVPGTVGALCVEKTADIERGFSDRAPDIYHYGSTTPTSNVMLYNKITSRLAEEFNRQCDSNRLTSSSGCIINTGPYERDPGYESLIHMATAFDVDVILVLDEERLYHNLLRDLPHSVQIIRLLRSGGAIDRSEEFRRESQDQLVREYFYGPFGSVCPHAFEVKFSDVKIYKAGAPVAPDSCVPMGTSQAANQLKYVPVTPSKIAEHHLLSVVLVDDDGGEESFTRNSVEGFILITGVDTKKQTIKLLSPTPMLLPKCALLIMDVIYKDQK</sequence>
<evidence type="ECO:0000259" key="3">
    <source>
        <dbReference type="Pfam" id="PF06807"/>
    </source>
</evidence>
<dbReference type="GO" id="GO:0051731">
    <property type="term" value="F:polynucleotide 5'-hydroxyl-kinase activity"/>
    <property type="evidence" value="ECO:0007669"/>
    <property type="project" value="InterPro"/>
</dbReference>
<dbReference type="GO" id="GO:0006388">
    <property type="term" value="P:tRNA splicing, via endonucleolytic cleavage and ligation"/>
    <property type="evidence" value="ECO:0007669"/>
    <property type="project" value="TreeGrafter"/>
</dbReference>
<dbReference type="GO" id="GO:0005524">
    <property type="term" value="F:ATP binding"/>
    <property type="evidence" value="ECO:0007669"/>
    <property type="project" value="UniProtKB-KW"/>
</dbReference>
<keyword evidence="6" id="KW-1185">Reference proteome</keyword>
<dbReference type="InterPro" id="IPR045116">
    <property type="entry name" value="Clp1/Grc3"/>
</dbReference>
<dbReference type="EMBL" id="OW240915">
    <property type="protein sequence ID" value="CAH2285303.1"/>
    <property type="molecule type" value="Genomic_DNA"/>
</dbReference>
<evidence type="ECO:0000256" key="2">
    <source>
        <dbReference type="ARBA" id="ARBA00022840"/>
    </source>
</evidence>
<accession>A0AAD1S2E4</accession>
<keyword evidence="2" id="KW-0067">ATP-binding</keyword>
<dbReference type="Proteomes" id="UP001295444">
    <property type="component" value="Chromosome 04"/>
</dbReference>
<dbReference type="InterPro" id="IPR010655">
    <property type="entry name" value="Clp1_C"/>
</dbReference>
<dbReference type="GO" id="GO:0031124">
    <property type="term" value="P:mRNA 3'-end processing"/>
    <property type="evidence" value="ECO:0007669"/>
    <property type="project" value="InterPro"/>
</dbReference>
<dbReference type="PANTHER" id="PTHR12755:SF6">
    <property type="entry name" value="POLYRIBONUCLEOTIDE 5'-HYDROXYL-KINASE CLP1"/>
    <property type="match status" value="1"/>
</dbReference>
<dbReference type="PANTHER" id="PTHR12755">
    <property type="entry name" value="CLEAVAGE/POLYADENYLATION FACTOR IA SUBUNIT CLP1P"/>
    <property type="match status" value="1"/>
</dbReference>
<dbReference type="InterPro" id="IPR032319">
    <property type="entry name" value="CLP1_P"/>
</dbReference>
<reference evidence="5" key="1">
    <citation type="submission" date="2022-03" db="EMBL/GenBank/DDBJ databases">
        <authorList>
            <person name="Alioto T."/>
            <person name="Alioto T."/>
            <person name="Gomez Garrido J."/>
        </authorList>
    </citation>
    <scope>NUCLEOTIDE SEQUENCE</scope>
</reference>
<dbReference type="InterPro" id="IPR038238">
    <property type="entry name" value="Clp1_C_sf"/>
</dbReference>
<dbReference type="Gene3D" id="3.40.50.300">
    <property type="entry name" value="P-loop containing nucleotide triphosphate hydrolases"/>
    <property type="match status" value="1"/>
</dbReference>
<organism evidence="5 6">
    <name type="scientific">Pelobates cultripes</name>
    <name type="common">Western spadefoot toad</name>
    <dbReference type="NCBI Taxonomy" id="61616"/>
    <lineage>
        <taxon>Eukaryota</taxon>
        <taxon>Metazoa</taxon>
        <taxon>Chordata</taxon>
        <taxon>Craniata</taxon>
        <taxon>Vertebrata</taxon>
        <taxon>Euteleostomi</taxon>
        <taxon>Amphibia</taxon>
        <taxon>Batrachia</taxon>
        <taxon>Anura</taxon>
        <taxon>Pelobatoidea</taxon>
        <taxon>Pelobatidae</taxon>
        <taxon>Pelobates</taxon>
    </lineage>
</organism>
<dbReference type="AlphaFoldDB" id="A0AAD1S2E4"/>
<evidence type="ECO:0000259" key="4">
    <source>
        <dbReference type="Pfam" id="PF16575"/>
    </source>
</evidence>
<dbReference type="FunFam" id="2.40.30.330:FF:000001">
    <property type="entry name" value="Protein CLP1 homolog"/>
    <property type="match status" value="1"/>
</dbReference>
<dbReference type="Gene3D" id="2.40.30.330">
    <property type="entry name" value="Pre-mRNA cleavage complex subunit Clp1, C-terminal domain"/>
    <property type="match status" value="1"/>
</dbReference>
<feature type="domain" description="Clp1 P-loop" evidence="4">
    <location>
        <begin position="41"/>
        <end position="227"/>
    </location>
</feature>
<dbReference type="Pfam" id="PF06807">
    <property type="entry name" value="Clp1"/>
    <property type="match status" value="1"/>
</dbReference>
<evidence type="ECO:0000313" key="5">
    <source>
        <dbReference type="EMBL" id="CAH2285303.1"/>
    </source>
</evidence>
<keyword evidence="1" id="KW-0547">Nucleotide-binding</keyword>
<dbReference type="GO" id="GO:0005634">
    <property type="term" value="C:nucleus"/>
    <property type="evidence" value="ECO:0007669"/>
    <property type="project" value="TreeGrafter"/>
</dbReference>
<evidence type="ECO:0000313" key="6">
    <source>
        <dbReference type="Proteomes" id="UP001295444"/>
    </source>
</evidence>
<proteinExistence type="predicted"/>
<dbReference type="InterPro" id="IPR027417">
    <property type="entry name" value="P-loop_NTPase"/>
</dbReference>
<feature type="domain" description="Clp1 C-terminal" evidence="3">
    <location>
        <begin position="233"/>
        <end position="345"/>
    </location>
</feature>
<evidence type="ECO:0000256" key="1">
    <source>
        <dbReference type="ARBA" id="ARBA00022741"/>
    </source>
</evidence>
<dbReference type="Pfam" id="PF16575">
    <property type="entry name" value="CLP1_P"/>
    <property type="match status" value="1"/>
</dbReference>
<protein>
    <submittedName>
        <fullName evidence="5">Polyribonucleotide 5 -hydroxyl-kinase Clp1</fullName>
    </submittedName>
</protein>